<proteinExistence type="predicted"/>
<comment type="caution">
    <text evidence="1">The sequence shown here is derived from an EMBL/GenBank/DDBJ whole genome shotgun (WGS) entry which is preliminary data.</text>
</comment>
<evidence type="ECO:0000313" key="1">
    <source>
        <dbReference type="EMBL" id="KAK2571092.1"/>
    </source>
</evidence>
<feature type="non-terminal residue" evidence="1">
    <location>
        <position position="49"/>
    </location>
</feature>
<reference evidence="1" key="2">
    <citation type="journal article" date="2023" name="Science">
        <title>Genomic signatures of disease resistance in endangered staghorn corals.</title>
        <authorList>
            <person name="Vollmer S.V."/>
            <person name="Selwyn J.D."/>
            <person name="Despard B.A."/>
            <person name="Roesel C.L."/>
        </authorList>
    </citation>
    <scope>NUCLEOTIDE SEQUENCE</scope>
    <source>
        <strain evidence="1">K2</strain>
    </source>
</reference>
<organism evidence="1 2">
    <name type="scientific">Acropora cervicornis</name>
    <name type="common">Staghorn coral</name>
    <dbReference type="NCBI Taxonomy" id="6130"/>
    <lineage>
        <taxon>Eukaryota</taxon>
        <taxon>Metazoa</taxon>
        <taxon>Cnidaria</taxon>
        <taxon>Anthozoa</taxon>
        <taxon>Hexacorallia</taxon>
        <taxon>Scleractinia</taxon>
        <taxon>Astrocoeniina</taxon>
        <taxon>Acroporidae</taxon>
        <taxon>Acropora</taxon>
    </lineage>
</organism>
<gene>
    <name evidence="1" type="ORF">P5673_003650</name>
</gene>
<dbReference type="AlphaFoldDB" id="A0AAD9R152"/>
<dbReference type="Proteomes" id="UP001249851">
    <property type="component" value="Unassembled WGS sequence"/>
</dbReference>
<accession>A0AAD9R152</accession>
<name>A0AAD9R152_ACRCE</name>
<evidence type="ECO:0000313" key="2">
    <source>
        <dbReference type="Proteomes" id="UP001249851"/>
    </source>
</evidence>
<reference evidence="1" key="1">
    <citation type="journal article" date="2023" name="G3 (Bethesda)">
        <title>Whole genome assembly and annotation of the endangered Caribbean coral Acropora cervicornis.</title>
        <authorList>
            <person name="Selwyn J.D."/>
            <person name="Vollmer S.V."/>
        </authorList>
    </citation>
    <scope>NUCLEOTIDE SEQUENCE</scope>
    <source>
        <strain evidence="1">K2</strain>
    </source>
</reference>
<protein>
    <submittedName>
        <fullName evidence="1">Uncharacterized protein</fullName>
    </submittedName>
</protein>
<sequence>MVEFNPAIGTEEEVISTAMNAMKRIQILLGEESHLMEAPLPPDNESIAD</sequence>
<keyword evidence="2" id="KW-1185">Reference proteome</keyword>
<dbReference type="EMBL" id="JARQWQ010000006">
    <property type="protein sequence ID" value="KAK2571092.1"/>
    <property type="molecule type" value="Genomic_DNA"/>
</dbReference>